<protein>
    <submittedName>
        <fullName evidence="1">Uncharacterized protein</fullName>
    </submittedName>
</protein>
<sequence length="64" mass="7350">METMKKQEINRLGILSSFSSVFLLPCSPNSLHHGYILYLDLALHIFCQNMIIINYPGQQPRSIN</sequence>
<name>A0A0V1KUC3_9BILA</name>
<dbReference type="Proteomes" id="UP000054721">
    <property type="component" value="Unassembled WGS sequence"/>
</dbReference>
<reference evidence="1 2" key="1">
    <citation type="submission" date="2015-05" db="EMBL/GenBank/DDBJ databases">
        <title>Evolution of Trichinella species and genotypes.</title>
        <authorList>
            <person name="Korhonen P.K."/>
            <person name="Edoardo P."/>
            <person name="Giuseppe L.R."/>
            <person name="Gasser R.B."/>
        </authorList>
    </citation>
    <scope>NUCLEOTIDE SEQUENCE [LARGE SCALE GENOMIC DNA]</scope>
    <source>
        <strain evidence="1">ISS10</strain>
    </source>
</reference>
<accession>A0A0V1KUC3</accession>
<dbReference type="AlphaFoldDB" id="A0A0V1KUC3"/>
<dbReference type="EMBL" id="JYDW01000245">
    <property type="protein sequence ID" value="KRZ50912.1"/>
    <property type="molecule type" value="Genomic_DNA"/>
</dbReference>
<comment type="caution">
    <text evidence="1">The sequence shown here is derived from an EMBL/GenBank/DDBJ whole genome shotgun (WGS) entry which is preliminary data.</text>
</comment>
<gene>
    <name evidence="1" type="ORF">T02_13799</name>
</gene>
<evidence type="ECO:0000313" key="2">
    <source>
        <dbReference type="Proteomes" id="UP000054721"/>
    </source>
</evidence>
<proteinExistence type="predicted"/>
<keyword evidence="2" id="KW-1185">Reference proteome</keyword>
<evidence type="ECO:0000313" key="1">
    <source>
        <dbReference type="EMBL" id="KRZ50912.1"/>
    </source>
</evidence>
<organism evidence="1 2">
    <name type="scientific">Trichinella nativa</name>
    <dbReference type="NCBI Taxonomy" id="6335"/>
    <lineage>
        <taxon>Eukaryota</taxon>
        <taxon>Metazoa</taxon>
        <taxon>Ecdysozoa</taxon>
        <taxon>Nematoda</taxon>
        <taxon>Enoplea</taxon>
        <taxon>Dorylaimia</taxon>
        <taxon>Trichinellida</taxon>
        <taxon>Trichinellidae</taxon>
        <taxon>Trichinella</taxon>
    </lineage>
</organism>